<dbReference type="Pfam" id="PF07173">
    <property type="entry name" value="GRDP-like"/>
    <property type="match status" value="1"/>
</dbReference>
<dbReference type="PANTHER" id="PTHR34365">
    <property type="entry name" value="ENOLASE (DUF1399)"/>
    <property type="match status" value="1"/>
</dbReference>
<dbReference type="EMBL" id="LT882683">
    <property type="protein sequence ID" value="SMY27325.1"/>
    <property type="molecule type" value="Genomic_DNA"/>
</dbReference>
<evidence type="ECO:0000313" key="2">
    <source>
        <dbReference type="EMBL" id="SMY27325.1"/>
    </source>
</evidence>
<accession>A0A1Y6LSH9</accession>
<gene>
    <name evidence="2" type="ORF">ZT1A5_G8769</name>
</gene>
<dbReference type="InterPro" id="IPR009836">
    <property type="entry name" value="GRDP-like"/>
</dbReference>
<feature type="compositionally biased region" description="Basic and acidic residues" evidence="1">
    <location>
        <begin position="52"/>
        <end position="63"/>
    </location>
</feature>
<reference evidence="2 3" key="1">
    <citation type="submission" date="2016-10" db="EMBL/GenBank/DDBJ databases">
        <authorList>
            <person name="Varghese N."/>
        </authorList>
    </citation>
    <scope>NUCLEOTIDE SEQUENCE [LARGE SCALE GENOMIC DNA]</scope>
</reference>
<dbReference type="AlphaFoldDB" id="A0A1Y6LSH9"/>
<evidence type="ECO:0000313" key="3">
    <source>
        <dbReference type="Proteomes" id="UP000215453"/>
    </source>
</evidence>
<name>A0A1Y6LSH9_ZYMTR</name>
<proteinExistence type="predicted"/>
<dbReference type="PANTHER" id="PTHR34365:SF7">
    <property type="entry name" value="GLYCINE-RICH DOMAIN-CONTAINING PROTEIN 1"/>
    <property type="match status" value="1"/>
</dbReference>
<sequence>MPNRLSKLFSRSDKKKAVTVTTERASDSSSLSDSQSSPPSLRDQPPPDYEQSQDRHDPDHAIDVPDITAGFVNLRIPGRGKDGLPMTAECIAHLKLLECFYRLRADVASRDGLFGIQNPTFKQVPATNDGRAECLKKLAEKRWAIYVERAIDRYETWLTAMDTGRPITRKSLKVLGQKGWLLEGDAGNEYRIESSTMPPVDVLMVWHSHMLNPRAYLEDCLRAGRISLWKRGMPWETVAAAIDSTTFKYAPGSEAHWRELTSQSWDSLAPDTAQESFKVVPCPSCCARNSVPWTIVDQSRSYPFYKLTEDMHDKDILLKNTDEIVSSGSGYCDKGFYHVCNYCGTLFDHEHLRAARILNDIGLLRDQDLPMRGTLLGVKGIPWRAFGVKDDALDEFNVPLRRELGFHLRDKKAPSMNRLRQDLEAAFKDRALMRVSLDLPAPKTIKISVRKTMARYWDNSSAFALDLNGAVTRQGSFIEKMHNIDWLHSPALPHTMSRLIEKYGVFLNIMAKYPRDMAVPTLDVDLAWHTHQLSPKEYMSHTVLLCNQFIDHDDKVTELKLNDAFAWTSKTYQKMTNKPYSECTCWYCEAVRESHSHGLRSAFRTMEIEPHLPTLQQDPGSYVHISAHNAVRPTDDKNHTKQAEKQAAQLERYYNKACERARKKGKPEPKRDDYYYSAAYGYPVYIPAYSPFVGPMPYCGAGVGVGVGGGCMAVGVGSVGNCCQGTCGGGSGGGCSSGGFGGCSGGGGGFGGCAGGSSGGGFGGCGGGGGGCC</sequence>
<feature type="compositionally biased region" description="Low complexity" evidence="1">
    <location>
        <begin position="27"/>
        <end position="43"/>
    </location>
</feature>
<organism evidence="2 3">
    <name type="scientific">Zymoseptoria tritici ST99CH_1A5</name>
    <dbReference type="NCBI Taxonomy" id="1276529"/>
    <lineage>
        <taxon>Eukaryota</taxon>
        <taxon>Fungi</taxon>
        <taxon>Dikarya</taxon>
        <taxon>Ascomycota</taxon>
        <taxon>Pezizomycotina</taxon>
        <taxon>Dothideomycetes</taxon>
        <taxon>Dothideomycetidae</taxon>
        <taxon>Mycosphaerellales</taxon>
        <taxon>Mycosphaerellaceae</taxon>
        <taxon>Zymoseptoria</taxon>
    </lineage>
</organism>
<protein>
    <submittedName>
        <fullName evidence="2">Uncharacterized protein</fullName>
    </submittedName>
</protein>
<evidence type="ECO:0000256" key="1">
    <source>
        <dbReference type="SAM" id="MobiDB-lite"/>
    </source>
</evidence>
<feature type="region of interest" description="Disordered" evidence="1">
    <location>
        <begin position="1"/>
        <end position="63"/>
    </location>
</feature>
<dbReference type="Proteomes" id="UP000215453">
    <property type="component" value="Chromosome 8"/>
</dbReference>